<feature type="compositionally biased region" description="Basic and acidic residues" evidence="1">
    <location>
        <begin position="140"/>
        <end position="153"/>
    </location>
</feature>
<proteinExistence type="predicted"/>
<dbReference type="PATRIC" id="fig|1107882.3.peg.773"/>
<sequence>MRIPFIPLFLLVLPLVEIAGFVVVGRQIGVLATLGLIVATGIAGAMLMRFQGFGVMTRIRRDIEAGRDPGRELAHGIMILLAGFLLLIPGFLTDILGILLFVPKVRDLGWRFLKSRVNFATDFSAMGGGFARRGRGRTIDLDPDDYSKGESPRSRGSPWRQIDEE</sequence>
<gene>
    <name evidence="3" type="primary">fxsA</name>
    <name evidence="3" type="ORF">MAXJ12_03902</name>
</gene>
<keyword evidence="2" id="KW-0812">Transmembrane</keyword>
<dbReference type="AlphaFoldDB" id="H0HKX2"/>
<protein>
    <submittedName>
        <fullName evidence="3">Phage T7 F exclusion suppressor FxsA</fullName>
    </submittedName>
</protein>
<dbReference type="OrthoDB" id="9792788at2"/>
<dbReference type="NCBIfam" id="NF008528">
    <property type="entry name" value="PRK11463.1-2"/>
    <property type="match status" value="1"/>
</dbReference>
<dbReference type="PANTHER" id="PTHR35335:SF1">
    <property type="entry name" value="UPF0716 PROTEIN FXSA"/>
    <property type="match status" value="1"/>
</dbReference>
<accession>H0HKX2</accession>
<evidence type="ECO:0000256" key="2">
    <source>
        <dbReference type="SAM" id="Phobius"/>
    </source>
</evidence>
<dbReference type="Pfam" id="PF04186">
    <property type="entry name" value="FxsA"/>
    <property type="match status" value="1"/>
</dbReference>
<evidence type="ECO:0000256" key="1">
    <source>
        <dbReference type="SAM" id="MobiDB-lite"/>
    </source>
</evidence>
<dbReference type="EMBL" id="AHAM01000028">
    <property type="protein sequence ID" value="EHK58616.1"/>
    <property type="molecule type" value="Genomic_DNA"/>
</dbReference>
<dbReference type="InterPro" id="IPR007313">
    <property type="entry name" value="FxsA"/>
</dbReference>
<feature type="transmembrane region" description="Helical" evidence="2">
    <location>
        <begin position="77"/>
        <end position="102"/>
    </location>
</feature>
<reference evidence="3 4" key="1">
    <citation type="journal article" date="2012" name="J. Bacteriol.">
        <title>Draft Genome Sequence of Mesorhizobium alhagi CCNWXJ12-2T, a Novel Salt-Resistant Species Isolated from the Desert of Northwestern China.</title>
        <authorList>
            <person name="Zhou M."/>
            <person name="Chen W."/>
            <person name="Chen H."/>
            <person name="Wei G."/>
        </authorList>
    </citation>
    <scope>NUCLEOTIDE SEQUENCE [LARGE SCALE GENOMIC DNA]</scope>
    <source>
        <strain evidence="3 4">CCNWXJ12-2</strain>
    </source>
</reference>
<organism evidence="3 4">
    <name type="scientific">Mesorhizobium alhagi CCNWXJ12-2</name>
    <dbReference type="NCBI Taxonomy" id="1107882"/>
    <lineage>
        <taxon>Bacteria</taxon>
        <taxon>Pseudomonadati</taxon>
        <taxon>Pseudomonadota</taxon>
        <taxon>Alphaproteobacteria</taxon>
        <taxon>Hyphomicrobiales</taxon>
        <taxon>Phyllobacteriaceae</taxon>
        <taxon>Allomesorhizobium</taxon>
    </lineage>
</organism>
<name>H0HKX2_9HYPH</name>
<dbReference type="GO" id="GO:0016020">
    <property type="term" value="C:membrane"/>
    <property type="evidence" value="ECO:0007669"/>
    <property type="project" value="InterPro"/>
</dbReference>
<dbReference type="Proteomes" id="UP000003250">
    <property type="component" value="Unassembled WGS sequence"/>
</dbReference>
<dbReference type="PANTHER" id="PTHR35335">
    <property type="entry name" value="UPF0716 PROTEIN FXSA"/>
    <property type="match status" value="1"/>
</dbReference>
<evidence type="ECO:0000313" key="4">
    <source>
        <dbReference type="Proteomes" id="UP000003250"/>
    </source>
</evidence>
<dbReference type="RefSeq" id="WP_008834434.1">
    <property type="nucleotide sequence ID" value="NZ_AHAM01000028.1"/>
</dbReference>
<feature type="region of interest" description="Disordered" evidence="1">
    <location>
        <begin position="140"/>
        <end position="165"/>
    </location>
</feature>
<keyword evidence="2" id="KW-1133">Transmembrane helix</keyword>
<keyword evidence="2" id="KW-0472">Membrane</keyword>
<keyword evidence="4" id="KW-1185">Reference proteome</keyword>
<evidence type="ECO:0000313" key="3">
    <source>
        <dbReference type="EMBL" id="EHK58616.1"/>
    </source>
</evidence>
<feature type="transmembrane region" description="Helical" evidence="2">
    <location>
        <begin position="28"/>
        <end position="50"/>
    </location>
</feature>